<keyword evidence="16" id="KW-1185">Reference proteome</keyword>
<evidence type="ECO:0000256" key="14">
    <source>
        <dbReference type="SAM" id="Phobius"/>
    </source>
</evidence>
<evidence type="ECO:0000256" key="8">
    <source>
        <dbReference type="ARBA" id="ARBA00022989"/>
    </source>
</evidence>
<evidence type="ECO:0000256" key="11">
    <source>
        <dbReference type="ARBA" id="ARBA00023136"/>
    </source>
</evidence>
<evidence type="ECO:0000313" key="16">
    <source>
        <dbReference type="Proteomes" id="UP000266272"/>
    </source>
</evidence>
<dbReference type="GO" id="GO:0070762">
    <property type="term" value="C:nuclear pore transmembrane ring"/>
    <property type="evidence" value="ECO:0007669"/>
    <property type="project" value="TreeGrafter"/>
</dbReference>
<keyword evidence="6" id="KW-0509">mRNA transport</keyword>
<evidence type="ECO:0000256" key="4">
    <source>
        <dbReference type="ARBA" id="ARBA00022448"/>
    </source>
</evidence>
<feature type="transmembrane region" description="Helical" evidence="14">
    <location>
        <begin position="261"/>
        <end position="285"/>
    </location>
</feature>
<evidence type="ECO:0000313" key="15">
    <source>
        <dbReference type="EMBL" id="RFU79441.1"/>
    </source>
</evidence>
<protein>
    <submittedName>
        <fullName evidence="15">Nuclear envelope</fullName>
    </submittedName>
</protein>
<feature type="compositionally biased region" description="Basic residues" evidence="13">
    <location>
        <begin position="1028"/>
        <end position="1037"/>
    </location>
</feature>
<dbReference type="GO" id="GO:0106166">
    <property type="term" value="F:spindle pole body-nuclear membrane anchor activity"/>
    <property type="evidence" value="ECO:0007669"/>
    <property type="project" value="TreeGrafter"/>
</dbReference>
<keyword evidence="10" id="KW-0906">Nuclear pore complex</keyword>
<dbReference type="Pfam" id="PF09531">
    <property type="entry name" value="Ndc1_Nup"/>
    <property type="match status" value="1"/>
</dbReference>
<feature type="region of interest" description="Disordered" evidence="13">
    <location>
        <begin position="627"/>
        <end position="666"/>
    </location>
</feature>
<reference evidence="15 16" key="1">
    <citation type="journal article" date="2018" name="PLoS Pathog.">
        <title>Evolution of structural diversity of trichothecenes, a family of toxins produced by plant pathogenic and entomopathogenic fungi.</title>
        <authorList>
            <person name="Proctor R.H."/>
            <person name="McCormick S.P."/>
            <person name="Kim H.S."/>
            <person name="Cardoza R.E."/>
            <person name="Stanley A.M."/>
            <person name="Lindo L."/>
            <person name="Kelly A."/>
            <person name="Brown D.W."/>
            <person name="Lee T."/>
            <person name="Vaughan M.M."/>
            <person name="Alexander N.J."/>
            <person name="Busman M."/>
            <person name="Gutierrez S."/>
        </authorList>
    </citation>
    <scope>NUCLEOTIDE SEQUENCE [LARGE SCALE GENOMIC DNA]</scope>
    <source>
        <strain evidence="15 16">IBT 40837</strain>
    </source>
</reference>
<sequence length="1119" mass="125339">MAGTPTRRAPYKDTLQPALHRRFSSTASLLLAVSYIESILLSSWDSYFWSWFPLGPAGFRTLLIFFCGLAILILRIASYHVGIKTTGSGLHNFASSLLSLRTYETAFWYGVSSLLYCAIYLGTKDEEANLQWITYLSGDRARLNERPVFLACYMFTFALVQTVEHYRHDVDRLDLGALERKPAAEQKSLGIVSGSLQTVVLELPMALAECFKLALAALPATIFLYFFFLRSFAWSWALTFLRPFYNLPRTNMLPSSWPSDIYLLARCVLAGAGIGFLWTAGNMAFSVFMVKKPLKNGNPLTSESKDPNGSLLNGLKSKKLSIKSFAMWELALTAENYETRRQSIFNDIDRKGGPMWSQLYSICMESLKSIETHVDAYGQPAAHAAPEVAQVEEKQRSSIPLREDPIFTSQSKQATLRTGVEKALERLARNPGTTPAQELSPIARKTWQNAKDRVLSKEQQEAVSPDHLKGQAKQLAASLLSIGWIGDLIRQNFRTQFAAAVLGSPYAEPTLHANAAIALCQLAVHSLKEDSYGNVHRDVPSIIRTLTSIIKKVEGLKAQFPLHWTDVKGLKECPEVDELLVTLRTGLEQVVSKFEPYSTDLRLTLTDLRFAKEAIAKPAAETTKVREAGKKAKEAPTKARTSEDWAQKRAVRKEFSRPDMEQQGGDESVEISASARAAMAHRSLFLRILYRSIYLFLYVILCGLLLITPGDTIQRSVVNRQWYNIWIIASAYVITTLVVGFVYVVRLYVNRTVLASIPKSWLPVEKGDVREAIYKMIWAGLSRSAAIAYAARPRIETSEDMMADGMLDEDEDEARTRARLISWNEQALDRDEPIPMPPHRPVWGVIEHCGWASPNSPDLPNLQYSNVISEIPNLIEAQALRLAPPDPTSLSDPPMLDPEAAELLQRLPHMSLRDYFGHLASLGVTVMDDTLADFLGRYEAARFSTKPICNTGFRELMHLFAEILRSIQPLDPAVLDHLYEDEDEEEGEWMNRRAAPESDIDNDAPAETIPSTPRTISRLSTASTQRSVQRRTRRRTNTYRTAPNTPDSRRTMDMTSRNVSSNGFAQMRRTYTSSQHSSAVSLRSKSSDGSGSVIRLADHGDSSDLPYILSLTESTATRY</sequence>
<evidence type="ECO:0000256" key="1">
    <source>
        <dbReference type="ARBA" id="ARBA00004232"/>
    </source>
</evidence>
<dbReference type="GO" id="GO:0005816">
    <property type="term" value="C:spindle pole body"/>
    <property type="evidence" value="ECO:0007669"/>
    <property type="project" value="TreeGrafter"/>
</dbReference>
<dbReference type="PANTHER" id="PTHR13269:SF6">
    <property type="entry name" value="NUCLEOPORIN NDC1"/>
    <property type="match status" value="1"/>
</dbReference>
<evidence type="ECO:0000256" key="6">
    <source>
        <dbReference type="ARBA" id="ARBA00022816"/>
    </source>
</evidence>
<feature type="compositionally biased region" description="Polar residues" evidence="13">
    <location>
        <begin position="1069"/>
        <end position="1080"/>
    </location>
</feature>
<feature type="region of interest" description="Disordered" evidence="13">
    <location>
        <begin position="1017"/>
        <end position="1055"/>
    </location>
</feature>
<dbReference type="STRING" id="490622.A0A395NVE3"/>
<keyword evidence="11 14" id="KW-0472">Membrane</keyword>
<dbReference type="AlphaFoldDB" id="A0A395NVE3"/>
<keyword evidence="7" id="KW-0653">Protein transport</keyword>
<dbReference type="GO" id="GO:0031965">
    <property type="term" value="C:nuclear membrane"/>
    <property type="evidence" value="ECO:0007669"/>
    <property type="project" value="UniProtKB-SubCell"/>
</dbReference>
<feature type="transmembrane region" description="Helical" evidence="14">
    <location>
        <begin position="57"/>
        <end position="77"/>
    </location>
</feature>
<feature type="transmembrane region" description="Helical" evidence="14">
    <location>
        <begin position="29"/>
        <end position="51"/>
    </location>
</feature>
<accession>A0A395NVE3</accession>
<feature type="transmembrane region" description="Helical" evidence="14">
    <location>
        <begin position="727"/>
        <end position="749"/>
    </location>
</feature>
<keyword evidence="12" id="KW-0539">Nucleus</keyword>
<dbReference type="InterPro" id="IPR019049">
    <property type="entry name" value="Nucleoporin_prot_Ndc1/Nup"/>
</dbReference>
<gene>
    <name evidence="15" type="ORF">TARUN_2768</name>
</gene>
<dbReference type="OrthoDB" id="67850at2759"/>
<dbReference type="GO" id="GO:0006999">
    <property type="term" value="P:nuclear pore organization"/>
    <property type="evidence" value="ECO:0007669"/>
    <property type="project" value="TreeGrafter"/>
</dbReference>
<name>A0A395NVE3_TRIAR</name>
<comment type="subcellular location">
    <subcellularLocation>
        <location evidence="1">Nucleus membrane</location>
        <topology evidence="1">Multi-pass membrane protein</topology>
    </subcellularLocation>
    <subcellularLocation>
        <location evidence="2">Nucleus</location>
        <location evidence="2">Nuclear pore complex</location>
    </subcellularLocation>
</comment>
<evidence type="ECO:0000256" key="5">
    <source>
        <dbReference type="ARBA" id="ARBA00022692"/>
    </source>
</evidence>
<dbReference type="PANTHER" id="PTHR13269">
    <property type="entry name" value="NUCLEOPORIN NDC1"/>
    <property type="match status" value="1"/>
</dbReference>
<feature type="compositionally biased region" description="Low complexity" evidence="13">
    <location>
        <begin position="1081"/>
        <end position="1092"/>
    </location>
</feature>
<keyword evidence="9" id="KW-0811">Translocation</keyword>
<dbReference type="Proteomes" id="UP000266272">
    <property type="component" value="Unassembled WGS sequence"/>
</dbReference>
<proteinExistence type="inferred from homology"/>
<feature type="transmembrane region" description="Helical" evidence="14">
    <location>
        <begin position="688"/>
        <end position="707"/>
    </location>
</feature>
<comment type="caution">
    <text evidence="15">The sequence shown here is derived from an EMBL/GenBank/DDBJ whole genome shotgun (WGS) entry which is preliminary data.</text>
</comment>
<evidence type="ECO:0000256" key="10">
    <source>
        <dbReference type="ARBA" id="ARBA00023132"/>
    </source>
</evidence>
<evidence type="ECO:0000256" key="9">
    <source>
        <dbReference type="ARBA" id="ARBA00023010"/>
    </source>
</evidence>
<evidence type="ECO:0000256" key="12">
    <source>
        <dbReference type="ARBA" id="ARBA00023242"/>
    </source>
</evidence>
<evidence type="ECO:0000256" key="3">
    <source>
        <dbReference type="ARBA" id="ARBA00005760"/>
    </source>
</evidence>
<dbReference type="GO" id="GO:0015031">
    <property type="term" value="P:protein transport"/>
    <property type="evidence" value="ECO:0007669"/>
    <property type="project" value="UniProtKB-KW"/>
</dbReference>
<comment type="similarity">
    <text evidence="3">Belongs to the NDC1 family.</text>
</comment>
<dbReference type="GO" id="GO:0051028">
    <property type="term" value="P:mRNA transport"/>
    <property type="evidence" value="ECO:0007669"/>
    <property type="project" value="UniProtKB-KW"/>
</dbReference>
<keyword evidence="4" id="KW-0813">Transport</keyword>
<feature type="transmembrane region" description="Helical" evidence="14">
    <location>
        <begin position="213"/>
        <end position="241"/>
    </location>
</feature>
<evidence type="ECO:0000256" key="2">
    <source>
        <dbReference type="ARBA" id="ARBA00004567"/>
    </source>
</evidence>
<keyword evidence="5 14" id="KW-0812">Transmembrane</keyword>
<dbReference type="GO" id="GO:0070631">
    <property type="term" value="P:spindle pole body localization"/>
    <property type="evidence" value="ECO:0007669"/>
    <property type="project" value="TreeGrafter"/>
</dbReference>
<feature type="compositionally biased region" description="Basic and acidic residues" evidence="13">
    <location>
        <begin position="627"/>
        <end position="660"/>
    </location>
</feature>
<evidence type="ECO:0000256" key="7">
    <source>
        <dbReference type="ARBA" id="ARBA00022927"/>
    </source>
</evidence>
<organism evidence="15 16">
    <name type="scientific">Trichoderma arundinaceum</name>
    <dbReference type="NCBI Taxonomy" id="490622"/>
    <lineage>
        <taxon>Eukaryota</taxon>
        <taxon>Fungi</taxon>
        <taxon>Dikarya</taxon>
        <taxon>Ascomycota</taxon>
        <taxon>Pezizomycotina</taxon>
        <taxon>Sordariomycetes</taxon>
        <taxon>Hypocreomycetidae</taxon>
        <taxon>Hypocreales</taxon>
        <taxon>Hypocreaceae</taxon>
        <taxon>Trichoderma</taxon>
    </lineage>
</organism>
<dbReference type="EMBL" id="PXOA01000157">
    <property type="protein sequence ID" value="RFU79441.1"/>
    <property type="molecule type" value="Genomic_DNA"/>
</dbReference>
<feature type="region of interest" description="Disordered" evidence="13">
    <location>
        <begin position="1069"/>
        <end position="1099"/>
    </location>
</feature>
<evidence type="ECO:0000256" key="13">
    <source>
        <dbReference type="SAM" id="MobiDB-lite"/>
    </source>
</evidence>
<keyword evidence="8 14" id="KW-1133">Transmembrane helix</keyword>